<comment type="caution">
    <text evidence="9">The sequence shown here is derived from an EMBL/GenBank/DDBJ whole genome shotgun (WGS) entry which is preliminary data.</text>
</comment>
<dbReference type="PIRSF" id="PIRSF000137">
    <property type="entry name" value="Alcohol_oxidase"/>
    <property type="match status" value="1"/>
</dbReference>
<dbReference type="GO" id="GO:0050660">
    <property type="term" value="F:flavin adenine dinucleotide binding"/>
    <property type="evidence" value="ECO:0007669"/>
    <property type="project" value="InterPro"/>
</dbReference>
<sequence length="458" mass="50752">MLFSWFMEDLTYGFSSLPNPVLNNRSFRVFTGNTLGGTSSINGMQFSIPIKRTVEKWGIEGLTTASSKKFFQRVIDQIGVAVPEGNLRHKYVRNYINAARKAGFSESVDLWDDSNSRSISENRLTVDPNGFRRDSCTAYLSPTIKDKCKTNLRLVQDATVTRILLSKSRPQRAFGVDYVHSNDTQMSYPKRILARKEVIVCAGPFGSPKLLQVSGIGPAHVLRKAGVKVRVALPVGRRCQAKTVTPVDMKYTGAPLEPSMNSTLVNSEEELRKFKSGRGGLLGITPSFATGKDNRNGFISANGHTFPTVFDRNALGAACSNNVRSFGYYQIRDKNPFSTPDVQLALLTNQDDLRRVIKCLKGVKDTFQNFAPLFKSSIENPVGGEITEEWVRRTAVWNGHFVGGCPVGDVLRGDLTVRKMRQLRVVDASSLRRMPLSAGPMGSVYMIAEYMAEVIART</sequence>
<dbReference type="InterPro" id="IPR036188">
    <property type="entry name" value="FAD/NAD-bd_sf"/>
</dbReference>
<evidence type="ECO:0000313" key="9">
    <source>
        <dbReference type="EMBL" id="PXF40444.1"/>
    </source>
</evidence>
<dbReference type="InterPro" id="IPR007867">
    <property type="entry name" value="GMC_OxRtase_C"/>
</dbReference>
<evidence type="ECO:0000256" key="3">
    <source>
        <dbReference type="ARBA" id="ARBA00022630"/>
    </source>
</evidence>
<evidence type="ECO:0000256" key="1">
    <source>
        <dbReference type="ARBA" id="ARBA00001974"/>
    </source>
</evidence>
<evidence type="ECO:0000256" key="6">
    <source>
        <dbReference type="RuleBase" id="RU003968"/>
    </source>
</evidence>
<dbReference type="PROSITE" id="PS00624">
    <property type="entry name" value="GMC_OXRED_2"/>
    <property type="match status" value="1"/>
</dbReference>
<keyword evidence="3 6" id="KW-0285">Flavoprotein</keyword>
<dbReference type="Pfam" id="PF05199">
    <property type="entry name" value="GMC_oxred_C"/>
    <property type="match status" value="1"/>
</dbReference>
<accession>A0A2V3IEF3</accession>
<dbReference type="Gene3D" id="3.30.410.40">
    <property type="match status" value="1"/>
</dbReference>
<dbReference type="OrthoDB" id="269227at2759"/>
<organism evidence="9 10">
    <name type="scientific">Gracilariopsis chorda</name>
    <dbReference type="NCBI Taxonomy" id="448386"/>
    <lineage>
        <taxon>Eukaryota</taxon>
        <taxon>Rhodophyta</taxon>
        <taxon>Florideophyceae</taxon>
        <taxon>Rhodymeniophycidae</taxon>
        <taxon>Gracilariales</taxon>
        <taxon>Gracilariaceae</taxon>
        <taxon>Gracilariopsis</taxon>
    </lineage>
</organism>
<feature type="domain" description="Glucose-methanol-choline oxidoreductase N-terminal" evidence="8">
    <location>
        <begin position="203"/>
        <end position="217"/>
    </location>
</feature>
<feature type="binding site" evidence="5">
    <location>
        <position position="38"/>
    </location>
    <ligand>
        <name>FAD</name>
        <dbReference type="ChEBI" id="CHEBI:57692"/>
    </ligand>
</feature>
<comment type="cofactor">
    <cofactor evidence="1 5">
        <name>FAD</name>
        <dbReference type="ChEBI" id="CHEBI:57692"/>
    </cofactor>
</comment>
<evidence type="ECO:0000259" key="8">
    <source>
        <dbReference type="PROSITE" id="PS00624"/>
    </source>
</evidence>
<dbReference type="PROSITE" id="PS00623">
    <property type="entry name" value="GMC_OXRED_1"/>
    <property type="match status" value="1"/>
</dbReference>
<gene>
    <name evidence="9" type="ORF">BWQ96_09849</name>
</gene>
<feature type="domain" description="Glucose-methanol-choline oxidoreductase N-terminal" evidence="7">
    <location>
        <begin position="32"/>
        <end position="55"/>
    </location>
</feature>
<dbReference type="PANTHER" id="PTHR11552:SF147">
    <property type="entry name" value="CHOLINE DEHYDROGENASE, MITOCHONDRIAL"/>
    <property type="match status" value="1"/>
</dbReference>
<evidence type="ECO:0000256" key="2">
    <source>
        <dbReference type="ARBA" id="ARBA00010790"/>
    </source>
</evidence>
<dbReference type="STRING" id="448386.A0A2V3IEF3"/>
<evidence type="ECO:0000256" key="5">
    <source>
        <dbReference type="PIRSR" id="PIRSR000137-2"/>
    </source>
</evidence>
<proteinExistence type="inferred from homology"/>
<dbReference type="AlphaFoldDB" id="A0A2V3IEF3"/>
<evidence type="ECO:0000313" key="10">
    <source>
        <dbReference type="Proteomes" id="UP000247409"/>
    </source>
</evidence>
<evidence type="ECO:0000256" key="4">
    <source>
        <dbReference type="ARBA" id="ARBA00022827"/>
    </source>
</evidence>
<reference evidence="9 10" key="1">
    <citation type="journal article" date="2018" name="Mol. Biol. Evol.">
        <title>Analysis of the draft genome of the red seaweed Gracilariopsis chorda provides insights into genome size evolution in Rhodophyta.</title>
        <authorList>
            <person name="Lee J."/>
            <person name="Yang E.C."/>
            <person name="Graf L."/>
            <person name="Yang J.H."/>
            <person name="Qiu H."/>
            <person name="Zel Zion U."/>
            <person name="Chan C.X."/>
            <person name="Stephens T.G."/>
            <person name="Weber A.P.M."/>
            <person name="Boo G.H."/>
            <person name="Boo S.M."/>
            <person name="Kim K.M."/>
            <person name="Shin Y."/>
            <person name="Jung M."/>
            <person name="Lee S.J."/>
            <person name="Yim H.S."/>
            <person name="Lee J.H."/>
            <person name="Bhattacharya D."/>
            <person name="Yoon H.S."/>
        </authorList>
    </citation>
    <scope>NUCLEOTIDE SEQUENCE [LARGE SCALE GENOMIC DNA]</scope>
    <source>
        <strain evidence="9 10">SKKU-2015</strain>
        <tissue evidence="9">Whole body</tissue>
    </source>
</reference>
<dbReference type="Pfam" id="PF00732">
    <property type="entry name" value="GMC_oxred_N"/>
    <property type="match status" value="1"/>
</dbReference>
<dbReference type="Proteomes" id="UP000247409">
    <property type="component" value="Unassembled WGS sequence"/>
</dbReference>
<dbReference type="InterPro" id="IPR000172">
    <property type="entry name" value="GMC_OxRdtase_N"/>
</dbReference>
<keyword evidence="10" id="KW-1185">Reference proteome</keyword>
<dbReference type="EMBL" id="NBIV01000294">
    <property type="protein sequence ID" value="PXF40444.1"/>
    <property type="molecule type" value="Genomic_DNA"/>
</dbReference>
<protein>
    <submittedName>
        <fullName evidence="9">Oxygen-dependent choline dehydrogenase</fullName>
    </submittedName>
</protein>
<dbReference type="Gene3D" id="3.50.50.60">
    <property type="entry name" value="FAD/NAD(P)-binding domain"/>
    <property type="match status" value="1"/>
</dbReference>
<dbReference type="GO" id="GO:0016614">
    <property type="term" value="F:oxidoreductase activity, acting on CH-OH group of donors"/>
    <property type="evidence" value="ECO:0007669"/>
    <property type="project" value="InterPro"/>
</dbReference>
<dbReference type="PANTHER" id="PTHR11552">
    <property type="entry name" value="GLUCOSE-METHANOL-CHOLINE GMC OXIDOREDUCTASE"/>
    <property type="match status" value="1"/>
</dbReference>
<evidence type="ECO:0000259" key="7">
    <source>
        <dbReference type="PROSITE" id="PS00623"/>
    </source>
</evidence>
<comment type="similarity">
    <text evidence="2 6">Belongs to the GMC oxidoreductase family.</text>
</comment>
<keyword evidence="4 5" id="KW-0274">FAD</keyword>
<name>A0A2V3IEF3_9FLOR</name>
<dbReference type="InterPro" id="IPR012132">
    <property type="entry name" value="GMC_OxRdtase"/>
</dbReference>
<feature type="binding site" evidence="5">
    <location>
        <position position="160"/>
    </location>
    <ligand>
        <name>FAD</name>
        <dbReference type="ChEBI" id="CHEBI:57692"/>
    </ligand>
</feature>
<dbReference type="SUPFAM" id="SSF51905">
    <property type="entry name" value="FAD/NAD(P)-binding domain"/>
    <property type="match status" value="1"/>
</dbReference>